<dbReference type="NCBIfam" id="TIGR02765">
    <property type="entry name" value="crypto_DASH"/>
    <property type="match status" value="1"/>
</dbReference>
<dbReference type="Gene3D" id="1.10.579.10">
    <property type="entry name" value="DNA Cyclobutane Dipyrimidine Photolyase, subunit A, domain 3"/>
    <property type="match status" value="1"/>
</dbReference>
<dbReference type="Proteomes" id="UP000694888">
    <property type="component" value="Unplaced"/>
</dbReference>
<accession>A0ABM0JP98</accession>
<evidence type="ECO:0000256" key="4">
    <source>
        <dbReference type="ARBA" id="ARBA00022991"/>
    </source>
</evidence>
<dbReference type="InterPro" id="IPR005101">
    <property type="entry name" value="Cryptochr/Photolyase_FAD-bd"/>
</dbReference>
<dbReference type="RefSeq" id="XP_005098341.1">
    <property type="nucleotide sequence ID" value="XM_005098284.3"/>
</dbReference>
<protein>
    <recommendedName>
        <fullName evidence="5">Cryptochrome DASH</fullName>
    </recommendedName>
</protein>
<dbReference type="SUPFAM" id="SSF48173">
    <property type="entry name" value="Cryptochrome/photolyase FAD-binding domain"/>
    <property type="match status" value="1"/>
</dbReference>
<dbReference type="InterPro" id="IPR002081">
    <property type="entry name" value="Cryptochrome/DNA_photolyase_1"/>
</dbReference>
<evidence type="ECO:0000313" key="8">
    <source>
        <dbReference type="Proteomes" id="UP000694888"/>
    </source>
</evidence>
<feature type="domain" description="Photolyase/cryptochrome alpha/beta" evidence="7">
    <location>
        <begin position="84"/>
        <end position="219"/>
    </location>
</feature>
<keyword evidence="8" id="KW-1185">Reference proteome</keyword>
<evidence type="ECO:0000256" key="6">
    <source>
        <dbReference type="SAM" id="MobiDB-lite"/>
    </source>
</evidence>
<organism evidence="8 9">
    <name type="scientific">Aplysia californica</name>
    <name type="common">California sea hare</name>
    <dbReference type="NCBI Taxonomy" id="6500"/>
    <lineage>
        <taxon>Eukaryota</taxon>
        <taxon>Metazoa</taxon>
        <taxon>Spiralia</taxon>
        <taxon>Lophotrochozoa</taxon>
        <taxon>Mollusca</taxon>
        <taxon>Gastropoda</taxon>
        <taxon>Heterobranchia</taxon>
        <taxon>Euthyneura</taxon>
        <taxon>Tectipleura</taxon>
        <taxon>Aplysiida</taxon>
        <taxon>Aplysioidea</taxon>
        <taxon>Aplysiidae</taxon>
        <taxon>Aplysia</taxon>
    </lineage>
</organism>
<evidence type="ECO:0000259" key="7">
    <source>
        <dbReference type="PROSITE" id="PS51645"/>
    </source>
</evidence>
<dbReference type="PRINTS" id="PR00147">
    <property type="entry name" value="DNAPHOTLYASE"/>
</dbReference>
<keyword evidence="4 5" id="KW-0157">Chromophore</keyword>
<dbReference type="Gene3D" id="1.25.40.80">
    <property type="match status" value="1"/>
</dbReference>
<dbReference type="PANTHER" id="PTHR11455:SF22">
    <property type="entry name" value="CRYPTOCHROME DASH"/>
    <property type="match status" value="1"/>
</dbReference>
<proteinExistence type="inferred from homology"/>
<comment type="function">
    <text evidence="5">May have a photoreceptor function.</text>
</comment>
<evidence type="ECO:0000256" key="2">
    <source>
        <dbReference type="ARBA" id="ARBA00022630"/>
    </source>
</evidence>
<dbReference type="Pfam" id="PF03441">
    <property type="entry name" value="FAD_binding_7"/>
    <property type="match status" value="1"/>
</dbReference>
<name>A0ABM0JP98_APLCA</name>
<comment type="cofactor">
    <cofactor evidence="5">
        <name>FAD</name>
        <dbReference type="ChEBI" id="CHEBI:57692"/>
    </cofactor>
    <text evidence="5">Binds 1 FAD per subunit.</text>
</comment>
<dbReference type="InterPro" id="IPR036155">
    <property type="entry name" value="Crypto/Photolyase_N_sf"/>
</dbReference>
<dbReference type="GeneID" id="101863104"/>
<keyword evidence="2 5" id="KW-0285">Flavoprotein</keyword>
<feature type="compositionally biased region" description="Low complexity" evidence="6">
    <location>
        <begin position="590"/>
        <end position="599"/>
    </location>
</feature>
<dbReference type="InterPro" id="IPR014133">
    <property type="entry name" value="Cry_DASH"/>
</dbReference>
<dbReference type="PANTHER" id="PTHR11455">
    <property type="entry name" value="CRYPTOCHROME"/>
    <property type="match status" value="1"/>
</dbReference>
<dbReference type="InterPro" id="IPR014729">
    <property type="entry name" value="Rossmann-like_a/b/a_fold"/>
</dbReference>
<feature type="region of interest" description="Disordered" evidence="6">
    <location>
        <begin position="556"/>
        <end position="612"/>
    </location>
</feature>
<dbReference type="InterPro" id="IPR036134">
    <property type="entry name" value="Crypto/Photolyase_FAD-like_sf"/>
</dbReference>
<comment type="similarity">
    <text evidence="1 5">Belongs to the DNA photolyase class-1 family.</text>
</comment>
<dbReference type="InterPro" id="IPR006050">
    <property type="entry name" value="DNA_photolyase_N"/>
</dbReference>
<sequence length="612" mass="69486">MKVNICMLSVLRFTGIDHSFTFCRCLIKTPIGVSASISSTPVVERKSCRDYSTRLKSKHHRPEKVAKLQSGEPKMSSFSSSPVNTVIYLFRNDLRVHDNEALLLANQKGTRLLPLYCFDPRHYSGTYHFGFPKTGNHRLSFLLDSVKDLQKNLKSRGSDLVIRKGKPEEVIPDLLRTLNVTRDAAVVFQKEVMEEEVKVEKAIEAHVNVPVNTTWGHTLYHVEDLPFQPIRLPDVYTQFRKKVEDNTTIRKCVHVPDALKPLPEGIEVGSLPSYEDLGVSEPEKDSRAAFPFLGGETTALERLHSYLWGTDNVSTYKETRNGMIGSDYSTKFSPWLAHGCLSPRKIYWEIKKYEKERTSNQSTYWVIFELIWRDYFRFVGLKYGNKLFHSGGIKGDRVEWKVNKEQFKAWQEGRTGVPYVDANMRELMATGFMSNRGRQNVASFLTKDLHLDWRLGAEWFESMLIDHDVCSNYGNWLYSAGIGNDPRENRKFNVVKQGLDYDAEGDYVRLWVPELAGIKTGSVHCVWTLSPAVLESGDVSLGQTYPLPLVKAPEWSRHVNRPGSSGGGRDKGPGSARGRGQNKGSHRGQGHQSQQAGQKRGLDFYFSSSKPH</sequence>
<dbReference type="PROSITE" id="PS51645">
    <property type="entry name" value="PHR_CRY_ALPHA_BETA"/>
    <property type="match status" value="1"/>
</dbReference>
<keyword evidence="3 5" id="KW-0274">FAD</keyword>
<feature type="region of interest" description="Disordered" evidence="6">
    <location>
        <begin position="57"/>
        <end position="77"/>
    </location>
</feature>
<dbReference type="Pfam" id="PF00875">
    <property type="entry name" value="DNA_photolyase"/>
    <property type="match status" value="1"/>
</dbReference>
<dbReference type="SUPFAM" id="SSF52425">
    <property type="entry name" value="Cryptochrome/photolyase, N-terminal domain"/>
    <property type="match status" value="1"/>
</dbReference>
<evidence type="ECO:0000313" key="9">
    <source>
        <dbReference type="RefSeq" id="XP_005098341.1"/>
    </source>
</evidence>
<gene>
    <name evidence="9" type="primary">LOC101863104</name>
</gene>
<comment type="cofactor">
    <cofactor evidence="5">
        <name>(6R)-5,10-methylene-5,6,7,8-tetrahydrofolate</name>
        <dbReference type="ChEBI" id="CHEBI:15636"/>
    </cofactor>
    <text evidence="5">Binds 1 5,10-methenyltetrahydrofolate (MTHF) per subunit.</text>
</comment>
<reference evidence="9" key="1">
    <citation type="submission" date="2025-08" db="UniProtKB">
        <authorList>
            <consortium name="RefSeq"/>
        </authorList>
    </citation>
    <scope>IDENTIFICATION</scope>
</reference>
<evidence type="ECO:0000256" key="5">
    <source>
        <dbReference type="RuleBase" id="RU367151"/>
    </source>
</evidence>
<dbReference type="Gene3D" id="3.40.50.620">
    <property type="entry name" value="HUPs"/>
    <property type="match status" value="1"/>
</dbReference>
<evidence type="ECO:0000256" key="1">
    <source>
        <dbReference type="ARBA" id="ARBA00005862"/>
    </source>
</evidence>
<evidence type="ECO:0000256" key="3">
    <source>
        <dbReference type="ARBA" id="ARBA00022827"/>
    </source>
</evidence>